<keyword evidence="2" id="KW-0472">Membrane</keyword>
<protein>
    <submittedName>
        <fullName evidence="3">Uncharacterized protein</fullName>
    </submittedName>
</protein>
<feature type="compositionally biased region" description="Low complexity" evidence="1">
    <location>
        <begin position="75"/>
        <end position="85"/>
    </location>
</feature>
<sequence>MSPPRQPTSESMYSLPEIARIVLPRSRSTVNHLAFFSAKDEGTVHMARPVHGVVVVVLPLILAVFLLLQVSESSRSSSPPVAHVAAPPPSSELLLDGATPSSSAATSWGAVASSSGDDRAAVVREGPKPTCTALLRSKLARRFLEDVDEAGTDGAGLSCHSNSVHIHCPPASSKP</sequence>
<dbReference type="AlphaFoldDB" id="A0A835ED84"/>
<dbReference type="Proteomes" id="UP000636709">
    <property type="component" value="Unassembled WGS sequence"/>
</dbReference>
<evidence type="ECO:0000313" key="4">
    <source>
        <dbReference type="Proteomes" id="UP000636709"/>
    </source>
</evidence>
<feature type="region of interest" description="Disordered" evidence="1">
    <location>
        <begin position="75"/>
        <end position="101"/>
    </location>
</feature>
<accession>A0A835ED84</accession>
<keyword evidence="2" id="KW-1133">Transmembrane helix</keyword>
<evidence type="ECO:0000256" key="1">
    <source>
        <dbReference type="SAM" id="MobiDB-lite"/>
    </source>
</evidence>
<proteinExistence type="predicted"/>
<organism evidence="3 4">
    <name type="scientific">Digitaria exilis</name>
    <dbReference type="NCBI Taxonomy" id="1010633"/>
    <lineage>
        <taxon>Eukaryota</taxon>
        <taxon>Viridiplantae</taxon>
        <taxon>Streptophyta</taxon>
        <taxon>Embryophyta</taxon>
        <taxon>Tracheophyta</taxon>
        <taxon>Spermatophyta</taxon>
        <taxon>Magnoliopsida</taxon>
        <taxon>Liliopsida</taxon>
        <taxon>Poales</taxon>
        <taxon>Poaceae</taxon>
        <taxon>PACMAD clade</taxon>
        <taxon>Panicoideae</taxon>
        <taxon>Panicodae</taxon>
        <taxon>Paniceae</taxon>
        <taxon>Anthephorinae</taxon>
        <taxon>Digitaria</taxon>
    </lineage>
</organism>
<gene>
    <name evidence="3" type="ORF">HU200_048234</name>
</gene>
<reference evidence="3" key="1">
    <citation type="submission" date="2020-07" db="EMBL/GenBank/DDBJ databases">
        <title>Genome sequence and genetic diversity analysis of an under-domesticated orphan crop, white fonio (Digitaria exilis).</title>
        <authorList>
            <person name="Bennetzen J.L."/>
            <person name="Chen S."/>
            <person name="Ma X."/>
            <person name="Wang X."/>
            <person name="Yssel A.E.J."/>
            <person name="Chaluvadi S.R."/>
            <person name="Johnson M."/>
            <person name="Gangashetty P."/>
            <person name="Hamidou F."/>
            <person name="Sanogo M.D."/>
            <person name="Zwaenepoel A."/>
            <person name="Wallace J."/>
            <person name="Van De Peer Y."/>
            <person name="Van Deynze A."/>
        </authorList>
    </citation>
    <scope>NUCLEOTIDE SEQUENCE</scope>
    <source>
        <tissue evidence="3">Leaves</tissue>
    </source>
</reference>
<evidence type="ECO:0000256" key="2">
    <source>
        <dbReference type="SAM" id="Phobius"/>
    </source>
</evidence>
<name>A0A835ED84_9POAL</name>
<keyword evidence="4" id="KW-1185">Reference proteome</keyword>
<comment type="caution">
    <text evidence="3">The sequence shown here is derived from an EMBL/GenBank/DDBJ whole genome shotgun (WGS) entry which is preliminary data.</text>
</comment>
<dbReference type="EMBL" id="JACEFO010002197">
    <property type="protein sequence ID" value="KAF8674402.1"/>
    <property type="molecule type" value="Genomic_DNA"/>
</dbReference>
<feature type="transmembrane region" description="Helical" evidence="2">
    <location>
        <begin position="50"/>
        <end position="68"/>
    </location>
</feature>
<evidence type="ECO:0000313" key="3">
    <source>
        <dbReference type="EMBL" id="KAF8674402.1"/>
    </source>
</evidence>
<keyword evidence="2" id="KW-0812">Transmembrane</keyword>